<dbReference type="Proteomes" id="UP001190700">
    <property type="component" value="Unassembled WGS sequence"/>
</dbReference>
<dbReference type="AlphaFoldDB" id="A0AAE0LJ53"/>
<dbReference type="PANTHER" id="PTHR43752">
    <property type="entry name" value="BNR/ASP-BOX REPEAT FAMILY PROTEIN"/>
    <property type="match status" value="1"/>
</dbReference>
<dbReference type="Gene3D" id="2.120.10.10">
    <property type="match status" value="1"/>
</dbReference>
<comment type="caution">
    <text evidence="2">The sequence shown here is derived from an EMBL/GenBank/DDBJ whole genome shotgun (WGS) entry which is preliminary data.</text>
</comment>
<dbReference type="InterPro" id="IPR036278">
    <property type="entry name" value="Sialidase_sf"/>
</dbReference>
<reference evidence="2 3" key="1">
    <citation type="journal article" date="2015" name="Genome Biol. Evol.">
        <title>Comparative Genomics of a Bacterivorous Green Alga Reveals Evolutionary Causalities and Consequences of Phago-Mixotrophic Mode of Nutrition.</title>
        <authorList>
            <person name="Burns J.A."/>
            <person name="Paasch A."/>
            <person name="Narechania A."/>
            <person name="Kim E."/>
        </authorList>
    </citation>
    <scope>NUCLEOTIDE SEQUENCE [LARGE SCALE GENOMIC DNA]</scope>
    <source>
        <strain evidence="2 3">PLY_AMNH</strain>
    </source>
</reference>
<organism evidence="2 3">
    <name type="scientific">Cymbomonas tetramitiformis</name>
    <dbReference type="NCBI Taxonomy" id="36881"/>
    <lineage>
        <taxon>Eukaryota</taxon>
        <taxon>Viridiplantae</taxon>
        <taxon>Chlorophyta</taxon>
        <taxon>Pyramimonadophyceae</taxon>
        <taxon>Pyramimonadales</taxon>
        <taxon>Pyramimonadaceae</taxon>
        <taxon>Cymbomonas</taxon>
    </lineage>
</organism>
<dbReference type="PANTHER" id="PTHR43752:SF2">
    <property type="entry name" value="BNR_ASP-BOX REPEAT FAMILY PROTEIN"/>
    <property type="match status" value="1"/>
</dbReference>
<evidence type="ECO:0000259" key="1">
    <source>
        <dbReference type="Pfam" id="PF13088"/>
    </source>
</evidence>
<protein>
    <recommendedName>
        <fullName evidence="1">Sialidase domain-containing protein</fullName>
    </recommendedName>
</protein>
<dbReference type="CDD" id="cd15482">
    <property type="entry name" value="Sialidase_non-viral"/>
    <property type="match status" value="1"/>
</dbReference>
<name>A0AAE0LJ53_9CHLO</name>
<gene>
    <name evidence="2" type="ORF">CYMTET_5371</name>
</gene>
<proteinExistence type="predicted"/>
<dbReference type="Pfam" id="PF13088">
    <property type="entry name" value="BNR_2"/>
    <property type="match status" value="1"/>
</dbReference>
<keyword evidence="3" id="KW-1185">Reference proteome</keyword>
<dbReference type="InterPro" id="IPR011040">
    <property type="entry name" value="Sialidase"/>
</dbReference>
<feature type="domain" description="Sialidase" evidence="1">
    <location>
        <begin position="132"/>
        <end position="259"/>
    </location>
</feature>
<dbReference type="EMBL" id="LGRX02001008">
    <property type="protein sequence ID" value="KAK3287103.1"/>
    <property type="molecule type" value="Genomic_DNA"/>
</dbReference>
<accession>A0AAE0LJ53</accession>
<dbReference type="SUPFAM" id="SSF50939">
    <property type="entry name" value="Sialidases"/>
    <property type="match status" value="1"/>
</dbReference>
<sequence>MFYVESKGCKGGGGIGLMRGSSEDAAVKLGGIGGDIMHSTMSIPAITDRDVCMGGQACKRWKWSIPRLVVPQEEHRKGGHLSPKMASGRLLVLQTRRKEHWALPFWREPCNTPEGSSFSVEAGAPAGRSVGVVWSTDGGESWGLRGEVRTLGAHVVESVLVERNDGKLLLLMHELHGGLHQAISGDMGRTWGSLERTSLPVADSSVAALKVHTGHLAMVFNAHGQLPRPLTYTRTLLDVAVSGDDGSSWRRIARLESHQVAGLQSHRASVLEVGAALYVLYTSELAQGVNDSTLLPLQHQESSVDANTQLGVRIAQVKLNVRLPALENDECTYRVGDECMV</sequence>
<evidence type="ECO:0000313" key="3">
    <source>
        <dbReference type="Proteomes" id="UP001190700"/>
    </source>
</evidence>
<evidence type="ECO:0000313" key="2">
    <source>
        <dbReference type="EMBL" id="KAK3287103.1"/>
    </source>
</evidence>